<feature type="transmembrane region" description="Helical" evidence="3">
    <location>
        <begin position="113"/>
        <end position="135"/>
    </location>
</feature>
<gene>
    <name evidence="5" type="ORF">LTR36_007452</name>
</gene>
<accession>A0AAV9J9Y8</accession>
<dbReference type="Proteomes" id="UP001324427">
    <property type="component" value="Unassembled WGS sequence"/>
</dbReference>
<feature type="signal peptide" evidence="4">
    <location>
        <begin position="1"/>
        <end position="26"/>
    </location>
</feature>
<keyword evidence="6" id="KW-1185">Reference proteome</keyword>
<feature type="region of interest" description="Disordered" evidence="2">
    <location>
        <begin position="657"/>
        <end position="685"/>
    </location>
</feature>
<feature type="coiled-coil region" evidence="1">
    <location>
        <begin position="444"/>
        <end position="478"/>
    </location>
</feature>
<evidence type="ECO:0000256" key="3">
    <source>
        <dbReference type="SAM" id="Phobius"/>
    </source>
</evidence>
<evidence type="ECO:0000256" key="1">
    <source>
        <dbReference type="SAM" id="Coils"/>
    </source>
</evidence>
<organism evidence="5 6">
    <name type="scientific">Oleoguttula mirabilis</name>
    <dbReference type="NCBI Taxonomy" id="1507867"/>
    <lineage>
        <taxon>Eukaryota</taxon>
        <taxon>Fungi</taxon>
        <taxon>Dikarya</taxon>
        <taxon>Ascomycota</taxon>
        <taxon>Pezizomycotina</taxon>
        <taxon>Dothideomycetes</taxon>
        <taxon>Dothideomycetidae</taxon>
        <taxon>Mycosphaerellales</taxon>
        <taxon>Teratosphaeriaceae</taxon>
        <taxon>Oleoguttula</taxon>
    </lineage>
</organism>
<dbReference type="EMBL" id="JAVFHQ010000049">
    <property type="protein sequence ID" value="KAK4541743.1"/>
    <property type="molecule type" value="Genomic_DNA"/>
</dbReference>
<protein>
    <submittedName>
        <fullName evidence="5">Uncharacterized protein</fullName>
    </submittedName>
</protein>
<comment type="caution">
    <text evidence="5">The sequence shown here is derived from an EMBL/GenBank/DDBJ whole genome shotgun (WGS) entry which is preliminary data.</text>
</comment>
<keyword evidence="1" id="KW-0175">Coiled coil</keyword>
<evidence type="ECO:0000313" key="5">
    <source>
        <dbReference type="EMBL" id="KAK4541743.1"/>
    </source>
</evidence>
<evidence type="ECO:0000256" key="4">
    <source>
        <dbReference type="SAM" id="SignalP"/>
    </source>
</evidence>
<evidence type="ECO:0000256" key="2">
    <source>
        <dbReference type="SAM" id="MobiDB-lite"/>
    </source>
</evidence>
<proteinExistence type="predicted"/>
<sequence length="805" mass="89454">MAGRYGTGGFAFAVTVLCMAFSPVSKNGTLNHPASQIIIDYSTDVPSLAPMNDTLSYGIHNSTTIFDNPSATEVLRVDHAFLLAILAVCLTSLNCFSAIFSSVRKLFSLNASLLIMLVLDTLAPHLLAALLGPAILDKLPGLEAALPTLLALALSAIRKAQSPEGRLLKAEVAAADMARERDEALSKRLSAEQKARLDAFDFEANLNLQALKLQRRLVRETKAAVQSREVADQAVVNCREDCKNMLGIRLQNECLEHQNRDWEAEGRALRFRIERLESAARRRDGDVMQLHQTVNDERTETWRWRASHGIVLTKKSKIEGRAREMYLAHDVAIAEKDAEIKRLKVCEEGMRLRVQELMTDHETLAARHEQHRSERLILRSDIKALERERRDIILGADQELQHAKKSAEAAKIVENIQQLSTLVPATTPATESDKIVYSGQQTPAEAAGQTMNDLLKEHERLKDVAQEAETKWANLDAEWKTQLSNSPLSPQENSDIAGRLAGQVVTLGCGVMIRDDQIEAYKRDLEKAKINFSMMKTQMERAMRPQPASASNALVNVTAGDRNQPHEKPKNFQFGQSSTVKAAGRTTDNLIKDVEQAKLDLKTANNANSTLENEKMKLSAEVVLLENHVQSKNMAEKMNRETLHGLQEQVEQLNAAAKKDEKAYKDSATETSNEVTTGDAAAGHGSNKLLTTDAEKQTLWCANAQAALLLRKLVTRIEKLQNIQLPDWVFPLEQDELDQMQRDVEDAAKYELPFGVYGGADECQHTNRKNNAKNQKLCADCYNAKHPTKYKAQLPTMGPADDPGL</sequence>
<dbReference type="AlphaFoldDB" id="A0AAV9J9Y8"/>
<feature type="chain" id="PRO_5044001384" evidence="4">
    <location>
        <begin position="27"/>
        <end position="805"/>
    </location>
</feature>
<keyword evidence="4" id="KW-0732">Signal</keyword>
<feature type="transmembrane region" description="Helical" evidence="3">
    <location>
        <begin position="80"/>
        <end position="101"/>
    </location>
</feature>
<keyword evidence="3" id="KW-1133">Transmembrane helix</keyword>
<keyword evidence="3" id="KW-0812">Transmembrane</keyword>
<reference evidence="5 6" key="1">
    <citation type="submission" date="2021-11" db="EMBL/GenBank/DDBJ databases">
        <title>Black yeast isolated from Biological Soil Crust.</title>
        <authorList>
            <person name="Kurbessoian T."/>
        </authorList>
    </citation>
    <scope>NUCLEOTIDE SEQUENCE [LARGE SCALE GENOMIC DNA]</scope>
    <source>
        <strain evidence="5 6">CCFEE 5522</strain>
    </source>
</reference>
<evidence type="ECO:0000313" key="6">
    <source>
        <dbReference type="Proteomes" id="UP001324427"/>
    </source>
</evidence>
<name>A0AAV9J9Y8_9PEZI</name>
<feature type="compositionally biased region" description="Basic and acidic residues" evidence="2">
    <location>
        <begin position="657"/>
        <end position="668"/>
    </location>
</feature>
<keyword evidence="3" id="KW-0472">Membrane</keyword>